<feature type="region of interest" description="Disordered" evidence="1">
    <location>
        <begin position="517"/>
        <end position="549"/>
    </location>
</feature>
<feature type="compositionally biased region" description="Polar residues" evidence="1">
    <location>
        <begin position="526"/>
        <end position="549"/>
    </location>
</feature>
<feature type="region of interest" description="Disordered" evidence="1">
    <location>
        <begin position="1"/>
        <end position="120"/>
    </location>
</feature>
<keyword evidence="2" id="KW-1133">Transmembrane helix</keyword>
<feature type="region of interest" description="Disordered" evidence="1">
    <location>
        <begin position="569"/>
        <end position="600"/>
    </location>
</feature>
<evidence type="ECO:0000256" key="2">
    <source>
        <dbReference type="SAM" id="Phobius"/>
    </source>
</evidence>
<feature type="compositionally biased region" description="Low complexity" evidence="1">
    <location>
        <begin position="212"/>
        <end position="225"/>
    </location>
</feature>
<dbReference type="AlphaFoldDB" id="A0A210Q7F7"/>
<accession>A0A210Q7F7</accession>
<evidence type="ECO:0000313" key="3">
    <source>
        <dbReference type="EMBL" id="OWF44629.1"/>
    </source>
</evidence>
<dbReference type="Proteomes" id="UP000242188">
    <property type="component" value="Unassembled WGS sequence"/>
</dbReference>
<gene>
    <name evidence="3" type="ORF">KP79_PYT05482</name>
</gene>
<feature type="compositionally biased region" description="Polar residues" evidence="1">
    <location>
        <begin position="569"/>
        <end position="588"/>
    </location>
</feature>
<dbReference type="EMBL" id="NEDP02004714">
    <property type="protein sequence ID" value="OWF44629.1"/>
    <property type="molecule type" value="Genomic_DNA"/>
</dbReference>
<keyword evidence="4" id="KW-1185">Reference proteome</keyword>
<feature type="transmembrane region" description="Helical" evidence="2">
    <location>
        <begin position="315"/>
        <end position="337"/>
    </location>
</feature>
<comment type="caution">
    <text evidence="3">The sequence shown here is derived from an EMBL/GenBank/DDBJ whole genome shotgun (WGS) entry which is preliminary data.</text>
</comment>
<evidence type="ECO:0000313" key="4">
    <source>
        <dbReference type="Proteomes" id="UP000242188"/>
    </source>
</evidence>
<feature type="transmembrane region" description="Helical" evidence="2">
    <location>
        <begin position="284"/>
        <end position="308"/>
    </location>
</feature>
<dbReference type="STRING" id="6573.A0A210Q7F7"/>
<feature type="region of interest" description="Disordered" evidence="1">
    <location>
        <begin position="419"/>
        <end position="493"/>
    </location>
</feature>
<name>A0A210Q7F7_MIZYE</name>
<feature type="compositionally biased region" description="Acidic residues" evidence="1">
    <location>
        <begin position="590"/>
        <end position="600"/>
    </location>
</feature>
<feature type="compositionally biased region" description="Low complexity" evidence="1">
    <location>
        <begin position="93"/>
        <end position="105"/>
    </location>
</feature>
<protein>
    <submittedName>
        <fullName evidence="3">Uncharacterized protein</fullName>
    </submittedName>
</protein>
<keyword evidence="2" id="KW-0472">Membrane</keyword>
<proteinExistence type="predicted"/>
<feature type="compositionally biased region" description="Basic residues" evidence="1">
    <location>
        <begin position="238"/>
        <end position="260"/>
    </location>
</feature>
<feature type="region of interest" description="Disordered" evidence="1">
    <location>
        <begin position="207"/>
        <end position="270"/>
    </location>
</feature>
<organism evidence="3 4">
    <name type="scientific">Mizuhopecten yessoensis</name>
    <name type="common">Japanese scallop</name>
    <name type="synonym">Patinopecten yessoensis</name>
    <dbReference type="NCBI Taxonomy" id="6573"/>
    <lineage>
        <taxon>Eukaryota</taxon>
        <taxon>Metazoa</taxon>
        <taxon>Spiralia</taxon>
        <taxon>Lophotrochozoa</taxon>
        <taxon>Mollusca</taxon>
        <taxon>Bivalvia</taxon>
        <taxon>Autobranchia</taxon>
        <taxon>Pteriomorphia</taxon>
        <taxon>Pectinida</taxon>
        <taxon>Pectinoidea</taxon>
        <taxon>Pectinidae</taxon>
        <taxon>Mizuhopecten</taxon>
    </lineage>
</organism>
<feature type="compositionally biased region" description="Polar residues" evidence="1">
    <location>
        <begin position="40"/>
        <end position="54"/>
    </location>
</feature>
<sequence>MSKEDRPAVYPPKLESYRTSRGESSHSSNQASSAHSRPSTESQSHSGARRNSGNYPDIVDSDNCFLPSESFTDLRNTMESQNSASNQTNNRPSTSTSGDSSGQSTRAAAPQSPGVVSEHRRSISAIIDHQMQQALEQSVQTHNLQRVSPTQGLYPAISSSSTVTATTSTGVTGSTHISTHDLSAGITPGVDAGREALPDILHSHVIPSNLAPSGHHGQPHGHLPPGVDPRVYTYHQSQGRHHSRHHRGGRSSRDRRRSRSRSGSQTEEPCKAGCMNCLAASTSFRWILVILSLLGVCCVVTGIVLAALHAAGNSFLFLAIMFIGLGVLLVVVVAVGWKCTPRGHEPLHALFGLGDFRHQPRERRHRHHGHHRRRGEGQWYGGVMYPEFQYRRPPPSYNVSMQEFQHQLVMAQNQPRNFDDVPVEDYSLPSSPPPSYRSRASTVRTGIQITFPPSRADQPNSRPPTYRSHVGTDQQSHARPSLPRDNEGNVVTGGDIHIEVPNISAINIISTNTMSNTTTGIDIEGPSSSHPAVSQGPSTSAKPLDTTTGASGQTVVTVTHTAADHIQVQRTLGTKNTDQPKNEQTSVVQAEDEYPMETPL</sequence>
<feature type="compositionally biased region" description="Basic and acidic residues" evidence="1">
    <location>
        <begin position="15"/>
        <end position="24"/>
    </location>
</feature>
<reference evidence="3 4" key="1">
    <citation type="journal article" date="2017" name="Nat. Ecol. Evol.">
        <title>Scallop genome provides insights into evolution of bilaterian karyotype and development.</title>
        <authorList>
            <person name="Wang S."/>
            <person name="Zhang J."/>
            <person name="Jiao W."/>
            <person name="Li J."/>
            <person name="Xun X."/>
            <person name="Sun Y."/>
            <person name="Guo X."/>
            <person name="Huan P."/>
            <person name="Dong B."/>
            <person name="Zhang L."/>
            <person name="Hu X."/>
            <person name="Sun X."/>
            <person name="Wang J."/>
            <person name="Zhao C."/>
            <person name="Wang Y."/>
            <person name="Wang D."/>
            <person name="Huang X."/>
            <person name="Wang R."/>
            <person name="Lv J."/>
            <person name="Li Y."/>
            <person name="Zhang Z."/>
            <person name="Liu B."/>
            <person name="Lu W."/>
            <person name="Hui Y."/>
            <person name="Liang J."/>
            <person name="Zhou Z."/>
            <person name="Hou R."/>
            <person name="Li X."/>
            <person name="Liu Y."/>
            <person name="Li H."/>
            <person name="Ning X."/>
            <person name="Lin Y."/>
            <person name="Zhao L."/>
            <person name="Xing Q."/>
            <person name="Dou J."/>
            <person name="Li Y."/>
            <person name="Mao J."/>
            <person name="Guo H."/>
            <person name="Dou H."/>
            <person name="Li T."/>
            <person name="Mu C."/>
            <person name="Jiang W."/>
            <person name="Fu Q."/>
            <person name="Fu X."/>
            <person name="Miao Y."/>
            <person name="Liu J."/>
            <person name="Yu Q."/>
            <person name="Li R."/>
            <person name="Liao H."/>
            <person name="Li X."/>
            <person name="Kong Y."/>
            <person name="Jiang Z."/>
            <person name="Chourrout D."/>
            <person name="Li R."/>
            <person name="Bao Z."/>
        </authorList>
    </citation>
    <scope>NUCLEOTIDE SEQUENCE [LARGE SCALE GENOMIC DNA]</scope>
    <source>
        <strain evidence="3 4">PY_sf001</strain>
    </source>
</reference>
<dbReference type="OrthoDB" id="10070859at2759"/>
<keyword evidence="2" id="KW-0812">Transmembrane</keyword>
<feature type="compositionally biased region" description="Low complexity" evidence="1">
    <location>
        <begin position="25"/>
        <end position="39"/>
    </location>
</feature>
<evidence type="ECO:0000256" key="1">
    <source>
        <dbReference type="SAM" id="MobiDB-lite"/>
    </source>
</evidence>
<feature type="compositionally biased region" description="Polar residues" evidence="1">
    <location>
        <begin position="69"/>
        <end position="92"/>
    </location>
</feature>